<evidence type="ECO:0000313" key="2">
    <source>
        <dbReference type="EMBL" id="KAF2270269.1"/>
    </source>
</evidence>
<dbReference type="AlphaFoldDB" id="A0A9P4NBN4"/>
<dbReference type="EMBL" id="ML986580">
    <property type="protein sequence ID" value="KAF2270269.1"/>
    <property type="molecule type" value="Genomic_DNA"/>
</dbReference>
<evidence type="ECO:0000256" key="1">
    <source>
        <dbReference type="SAM" id="Phobius"/>
    </source>
</evidence>
<evidence type="ECO:0000313" key="3">
    <source>
        <dbReference type="Proteomes" id="UP000800093"/>
    </source>
</evidence>
<comment type="caution">
    <text evidence="2">The sequence shown here is derived from an EMBL/GenBank/DDBJ whole genome shotgun (WGS) entry which is preliminary data.</text>
</comment>
<reference evidence="3" key="1">
    <citation type="journal article" date="2020" name="Stud. Mycol.">
        <title>101 Dothideomycetes genomes: A test case for predicting lifestyles and emergence of pathogens.</title>
        <authorList>
            <person name="Haridas S."/>
            <person name="Albert R."/>
            <person name="Binder M."/>
            <person name="Bloem J."/>
            <person name="LaButti K."/>
            <person name="Salamov A."/>
            <person name="Andreopoulos B."/>
            <person name="Baker S."/>
            <person name="Barry K."/>
            <person name="Bills G."/>
            <person name="Bluhm B."/>
            <person name="Cannon C."/>
            <person name="Castanera R."/>
            <person name="Culley D."/>
            <person name="Daum C."/>
            <person name="Ezra D."/>
            <person name="Gonzalez J."/>
            <person name="Henrissat B."/>
            <person name="Kuo A."/>
            <person name="Liang C."/>
            <person name="Lipzen A."/>
            <person name="Lutzoni F."/>
            <person name="Magnuson J."/>
            <person name="Mondo S."/>
            <person name="Nolan M."/>
            <person name="Ohm R."/>
            <person name="Pangilinan J."/>
            <person name="Park H.-J."/>
            <person name="Ramirez L."/>
            <person name="Alfaro M."/>
            <person name="Sun H."/>
            <person name="Tritt A."/>
            <person name="Yoshinaga Y."/>
            <person name="Zwiers L.-H."/>
            <person name="Turgeon B."/>
            <person name="Goodwin S."/>
            <person name="Spatafora J."/>
            <person name="Crous P."/>
            <person name="Grigoriev I."/>
        </authorList>
    </citation>
    <scope>NUCLEOTIDE SEQUENCE [LARGE SCALE GENOMIC DNA]</scope>
    <source>
        <strain evidence="3">CBS 304.66</strain>
    </source>
</reference>
<protein>
    <submittedName>
        <fullName evidence="2">Uncharacterized protein</fullName>
    </submittedName>
</protein>
<feature type="transmembrane region" description="Helical" evidence="1">
    <location>
        <begin position="90"/>
        <end position="112"/>
    </location>
</feature>
<keyword evidence="1" id="KW-1133">Transmembrane helix</keyword>
<keyword evidence="1" id="KW-0472">Membrane</keyword>
<keyword evidence="3" id="KW-1185">Reference proteome</keyword>
<organism evidence="2 3">
    <name type="scientific">Lojkania enalia</name>
    <dbReference type="NCBI Taxonomy" id="147567"/>
    <lineage>
        <taxon>Eukaryota</taxon>
        <taxon>Fungi</taxon>
        <taxon>Dikarya</taxon>
        <taxon>Ascomycota</taxon>
        <taxon>Pezizomycotina</taxon>
        <taxon>Dothideomycetes</taxon>
        <taxon>Pleosporomycetidae</taxon>
        <taxon>Pleosporales</taxon>
        <taxon>Pleosporales incertae sedis</taxon>
        <taxon>Lojkania</taxon>
    </lineage>
</organism>
<keyword evidence="1" id="KW-0812">Transmembrane</keyword>
<sequence length="611" mass="68553">MNGTPVPILSTHAAANGSISPNAASTPVTVEQASLQLGSLSSRRTSRVFIKYWSKPIAATLVYSVTLYIAASAPFRYTVLGRVSAPLGTWILNLLSKFGDILFSFAVADAVDTLTWRKLKERQAIVRGTREKFFGIKLEWFLALMSSTGVEGLFRILKKSLRVGCLRHTAGRWAFIRLILIMALIPGPGIILMANVRQRVVFFPVTSMDVSGGLADYDPQTASYSTVLGPTISRYIETMLSDRSIAWPLEPVSEDCQKEKSCVSYLIAGAYQTIAPWPFTLEDEDMDSYRLYNAPYYQVDLWYTSPDITFSESRDCMLYGGLHRDYEQSFILCISQQSSSGPLAAGWASCQLGYAQNYTCLYPAKGAKDGWTTYLRFYRRSATTTFSRSSYTIQEVTNLSLPIAYNITPTNLFASINHGLYRPKKSTNDPRYDSRSFQYILTQHIGSTLWVSLNERARGLNLGKDYLRNLLTFPVYLFQPTMAAFATNLPPIDQMNGTLVAPNLPPENYLKGSYCVADERSIPAWETVLAYAIVAGMVLSFVWLLKLSGTLLDPIETSEFPMIDFAVLTTLYKDGNRTEEEPLRERFDSYGYEQRNLLDKIADLNVSMRDL</sequence>
<gene>
    <name evidence="2" type="ORF">CC78DRAFT_611923</name>
</gene>
<name>A0A9P4NBN4_9PLEO</name>
<feature type="transmembrane region" description="Helical" evidence="1">
    <location>
        <begin position="174"/>
        <end position="194"/>
    </location>
</feature>
<proteinExistence type="predicted"/>
<feature type="transmembrane region" description="Helical" evidence="1">
    <location>
        <begin position="52"/>
        <end position="70"/>
    </location>
</feature>
<accession>A0A9P4NBN4</accession>
<dbReference type="Proteomes" id="UP000800093">
    <property type="component" value="Unassembled WGS sequence"/>
</dbReference>
<dbReference type="OrthoDB" id="5139479at2759"/>